<gene>
    <name evidence="2" type="ORF">SDC9_211129</name>
</gene>
<comment type="caution">
    <text evidence="2">The sequence shown here is derived from an EMBL/GenBank/DDBJ whole genome shotgun (WGS) entry which is preliminary data.</text>
</comment>
<accession>A0A645JID2</accession>
<sequence>MDRIYLKPKAVIYFFLVLGLAIIILTRNIPGIITGLVFSSLSLYNIFFIKDRIIVEIYQDYLIIMDNYDPLMCYKVSYDDIETYTQKAVNSTSVYVFHLRSGEVLEVPSANGRIYQRLRKMIPEKDQFTKWKNDLDQRNKARKAQKNKGQ</sequence>
<reference evidence="2" key="1">
    <citation type="submission" date="2019-08" db="EMBL/GenBank/DDBJ databases">
        <authorList>
            <person name="Kucharzyk K."/>
            <person name="Murdoch R.W."/>
            <person name="Higgins S."/>
            <person name="Loffler F."/>
        </authorList>
    </citation>
    <scope>NUCLEOTIDE SEQUENCE</scope>
</reference>
<proteinExistence type="predicted"/>
<evidence type="ECO:0000256" key="1">
    <source>
        <dbReference type="SAM" id="Phobius"/>
    </source>
</evidence>
<dbReference type="EMBL" id="VSSQ01142685">
    <property type="protein sequence ID" value="MPN63371.1"/>
    <property type="molecule type" value="Genomic_DNA"/>
</dbReference>
<evidence type="ECO:0000313" key="2">
    <source>
        <dbReference type="EMBL" id="MPN63371.1"/>
    </source>
</evidence>
<keyword evidence="1" id="KW-0812">Transmembrane</keyword>
<keyword evidence="1" id="KW-0472">Membrane</keyword>
<feature type="transmembrane region" description="Helical" evidence="1">
    <location>
        <begin position="10"/>
        <end position="26"/>
    </location>
</feature>
<organism evidence="2">
    <name type="scientific">bioreactor metagenome</name>
    <dbReference type="NCBI Taxonomy" id="1076179"/>
    <lineage>
        <taxon>unclassified sequences</taxon>
        <taxon>metagenomes</taxon>
        <taxon>ecological metagenomes</taxon>
    </lineage>
</organism>
<name>A0A645JID2_9ZZZZ</name>
<dbReference type="AlphaFoldDB" id="A0A645JID2"/>
<protein>
    <submittedName>
        <fullName evidence="2">Uncharacterized protein</fullName>
    </submittedName>
</protein>
<keyword evidence="1" id="KW-1133">Transmembrane helix</keyword>